<keyword evidence="1" id="KW-1133">Transmembrane helix</keyword>
<keyword evidence="3" id="KW-1185">Reference proteome</keyword>
<name>A0ABX7I647_9BACT</name>
<organism evidence="2 3">
    <name type="scientific">Dyadobacter sandarakinus</name>
    <dbReference type="NCBI Taxonomy" id="2747268"/>
    <lineage>
        <taxon>Bacteria</taxon>
        <taxon>Pseudomonadati</taxon>
        <taxon>Bacteroidota</taxon>
        <taxon>Cytophagia</taxon>
        <taxon>Cytophagales</taxon>
        <taxon>Spirosomataceae</taxon>
        <taxon>Dyadobacter</taxon>
    </lineage>
</organism>
<dbReference type="RefSeq" id="WP_204662893.1">
    <property type="nucleotide sequence ID" value="NZ_CP056775.1"/>
</dbReference>
<protein>
    <submittedName>
        <fullName evidence="2">Uncharacterized protein</fullName>
    </submittedName>
</protein>
<evidence type="ECO:0000313" key="2">
    <source>
        <dbReference type="EMBL" id="QRR01012.1"/>
    </source>
</evidence>
<reference evidence="2 3" key="1">
    <citation type="submission" date="2020-06" db="EMBL/GenBank/DDBJ databases">
        <title>Dyadobacter sandarakinus sp. nov., isolated from the soil of the Arctic Yellow River Station.</title>
        <authorList>
            <person name="Zhang Y."/>
            <person name="Peng F."/>
        </authorList>
    </citation>
    <scope>NUCLEOTIDE SEQUENCE [LARGE SCALE GENOMIC DNA]</scope>
    <source>
        <strain evidence="2 3">Q3-56</strain>
    </source>
</reference>
<accession>A0ABX7I647</accession>
<evidence type="ECO:0000256" key="1">
    <source>
        <dbReference type="SAM" id="Phobius"/>
    </source>
</evidence>
<sequence length="56" mass="6239">MEVIIFLKAIGNLLLTAILCLALLISCFFSMATYLVKRLGPGIAVRMPVLFRRKAQ</sequence>
<keyword evidence="1" id="KW-0472">Membrane</keyword>
<dbReference type="Proteomes" id="UP000612680">
    <property type="component" value="Chromosome"/>
</dbReference>
<feature type="transmembrane region" description="Helical" evidence="1">
    <location>
        <begin position="12"/>
        <end position="36"/>
    </location>
</feature>
<proteinExistence type="predicted"/>
<keyword evidence="1" id="KW-0812">Transmembrane</keyword>
<gene>
    <name evidence="2" type="ORF">HWI92_08915</name>
</gene>
<dbReference type="EMBL" id="CP056775">
    <property type="protein sequence ID" value="QRR01012.1"/>
    <property type="molecule type" value="Genomic_DNA"/>
</dbReference>
<evidence type="ECO:0000313" key="3">
    <source>
        <dbReference type="Proteomes" id="UP000612680"/>
    </source>
</evidence>